<evidence type="ECO:0000313" key="3">
    <source>
        <dbReference type="Proteomes" id="UP001206206"/>
    </source>
</evidence>
<keyword evidence="1" id="KW-0472">Membrane</keyword>
<keyword evidence="1" id="KW-0812">Transmembrane</keyword>
<protein>
    <submittedName>
        <fullName evidence="2">Uncharacterized protein</fullName>
    </submittedName>
</protein>
<dbReference type="RefSeq" id="WP_255927342.1">
    <property type="nucleotide sequence ID" value="NZ_JANFNH010000009.1"/>
</dbReference>
<accession>A0ABT1PBR1</accession>
<feature type="transmembrane region" description="Helical" evidence="1">
    <location>
        <begin position="60"/>
        <end position="78"/>
    </location>
</feature>
<comment type="caution">
    <text evidence="2">The sequence shown here is derived from an EMBL/GenBank/DDBJ whole genome shotgun (WGS) entry which is preliminary data.</text>
</comment>
<name>A0ABT1PBR1_9ACTN</name>
<proteinExistence type="predicted"/>
<evidence type="ECO:0000256" key="1">
    <source>
        <dbReference type="SAM" id="Phobius"/>
    </source>
</evidence>
<dbReference type="EMBL" id="JANFNH010000009">
    <property type="protein sequence ID" value="MCQ4042812.1"/>
    <property type="molecule type" value="Genomic_DNA"/>
</dbReference>
<dbReference type="Proteomes" id="UP001206206">
    <property type="component" value="Unassembled WGS sequence"/>
</dbReference>
<reference evidence="2 3" key="1">
    <citation type="submission" date="2022-06" db="EMBL/GenBank/DDBJ databases">
        <title>Draft genome sequence of type strain Streptomyces rubrisoli DSM 42083.</title>
        <authorList>
            <person name="Duangmal K."/>
            <person name="Klaysubun C."/>
        </authorList>
    </citation>
    <scope>NUCLEOTIDE SEQUENCE [LARGE SCALE GENOMIC DNA]</scope>
    <source>
        <strain evidence="2 3">DSM 42083</strain>
    </source>
</reference>
<gene>
    <name evidence="2" type="ORF">NON19_12430</name>
</gene>
<evidence type="ECO:0000313" key="2">
    <source>
        <dbReference type="EMBL" id="MCQ4042812.1"/>
    </source>
</evidence>
<keyword evidence="1" id="KW-1133">Transmembrane helix</keyword>
<organism evidence="2 3">
    <name type="scientific">Streptantibioticus rubrisoli</name>
    <dbReference type="NCBI Taxonomy" id="1387313"/>
    <lineage>
        <taxon>Bacteria</taxon>
        <taxon>Bacillati</taxon>
        <taxon>Actinomycetota</taxon>
        <taxon>Actinomycetes</taxon>
        <taxon>Kitasatosporales</taxon>
        <taxon>Streptomycetaceae</taxon>
        <taxon>Streptantibioticus</taxon>
    </lineage>
</organism>
<keyword evidence="3" id="KW-1185">Reference proteome</keyword>
<sequence length="93" mass="10191">MTGDRVGRAAEAGLRFLPTRRQELGRAMLAEAAVAEAGPMRRKWLRAACWFIVKGAAPVWLRWTAITVSALFICWIGYNGIDSGFQGTPPEVA</sequence>